<dbReference type="EMBL" id="JAERWK010000016">
    <property type="protein sequence ID" value="MBM9468073.1"/>
    <property type="molecule type" value="Genomic_DNA"/>
</dbReference>
<feature type="transmembrane region" description="Helical" evidence="2">
    <location>
        <begin position="32"/>
        <end position="52"/>
    </location>
</feature>
<keyword evidence="2" id="KW-1133">Transmembrane helix</keyword>
<reference evidence="3" key="1">
    <citation type="submission" date="2021-01" db="EMBL/GenBank/DDBJ databases">
        <title>YIM 132084 draft genome.</title>
        <authorList>
            <person name="An D."/>
        </authorList>
    </citation>
    <scope>NUCLEOTIDE SEQUENCE</scope>
    <source>
        <strain evidence="3">YIM 132084</strain>
    </source>
</reference>
<evidence type="ECO:0000256" key="1">
    <source>
        <dbReference type="SAM" id="MobiDB-lite"/>
    </source>
</evidence>
<evidence type="ECO:0000256" key="2">
    <source>
        <dbReference type="SAM" id="Phobius"/>
    </source>
</evidence>
<feature type="compositionally biased region" description="Low complexity" evidence="1">
    <location>
        <begin position="1"/>
        <end position="14"/>
    </location>
</feature>
<evidence type="ECO:0000313" key="3">
    <source>
        <dbReference type="EMBL" id="MBM9468073.1"/>
    </source>
</evidence>
<name>A0A938YEF7_9ACTN</name>
<comment type="caution">
    <text evidence="3">The sequence shown here is derived from an EMBL/GenBank/DDBJ whole genome shotgun (WGS) entry which is preliminary data.</text>
</comment>
<evidence type="ECO:0000313" key="4">
    <source>
        <dbReference type="Proteomes" id="UP000663792"/>
    </source>
</evidence>
<protein>
    <submittedName>
        <fullName evidence="3">DUF4233 domain-containing protein</fullName>
    </submittedName>
</protein>
<feature type="region of interest" description="Disordered" evidence="1">
    <location>
        <begin position="1"/>
        <end position="22"/>
    </location>
</feature>
<organism evidence="3 4">
    <name type="scientific">Nakamurella leprariae</name>
    <dbReference type="NCBI Taxonomy" id="2803911"/>
    <lineage>
        <taxon>Bacteria</taxon>
        <taxon>Bacillati</taxon>
        <taxon>Actinomycetota</taxon>
        <taxon>Actinomycetes</taxon>
        <taxon>Nakamurellales</taxon>
        <taxon>Nakamurellaceae</taxon>
        <taxon>Nakamurella</taxon>
    </lineage>
</organism>
<gene>
    <name evidence="3" type="ORF">JL106_12365</name>
</gene>
<dbReference type="Proteomes" id="UP000663792">
    <property type="component" value="Unassembled WGS sequence"/>
</dbReference>
<accession>A0A938YEF7</accession>
<feature type="compositionally biased region" description="Pro residues" evidence="1">
    <location>
        <begin position="142"/>
        <end position="152"/>
    </location>
</feature>
<dbReference type="Pfam" id="PF14017">
    <property type="entry name" value="DUF4233"/>
    <property type="match status" value="1"/>
</dbReference>
<feature type="region of interest" description="Disordered" evidence="1">
    <location>
        <begin position="133"/>
        <end position="152"/>
    </location>
</feature>
<keyword evidence="2" id="KW-0812">Transmembrane</keyword>
<sequence length="152" mass="15809">MTAAGATPPDATPAGPAPAVRPPDPERGLRGIMSATLLLQAITVLLSIPVAVNTGREVGGVGVTLIVLLAVAMIGTCALITRPWVITAIAVLQVLNIAGWVLSAWLGIIGIVFLLVWVAILWMRTEFRRRQAAGTLPSQQRPTPPADPPAGT</sequence>
<keyword evidence="4" id="KW-1185">Reference proteome</keyword>
<dbReference type="RefSeq" id="WP_205261036.1">
    <property type="nucleotide sequence ID" value="NZ_JAERWK010000016.1"/>
</dbReference>
<keyword evidence="2" id="KW-0472">Membrane</keyword>
<feature type="transmembrane region" description="Helical" evidence="2">
    <location>
        <begin position="97"/>
        <end position="122"/>
    </location>
</feature>
<proteinExistence type="predicted"/>
<dbReference type="AlphaFoldDB" id="A0A938YEF7"/>
<feature type="transmembrane region" description="Helical" evidence="2">
    <location>
        <begin position="64"/>
        <end position="85"/>
    </location>
</feature>
<dbReference type="InterPro" id="IPR025327">
    <property type="entry name" value="DUF4233"/>
</dbReference>